<dbReference type="OrthoDB" id="193931at2759"/>
<dbReference type="PANTHER" id="PTHR24346:SF93">
    <property type="entry name" value="NUAK FAMILY SNF1-LIKE KINASE 1"/>
    <property type="match status" value="1"/>
</dbReference>
<dbReference type="GO" id="GO:0005737">
    <property type="term" value="C:cytoplasm"/>
    <property type="evidence" value="ECO:0007669"/>
    <property type="project" value="TreeGrafter"/>
</dbReference>
<keyword evidence="2" id="KW-0808">Transferase</keyword>
<evidence type="ECO:0000313" key="10">
    <source>
        <dbReference type="Proteomes" id="UP000593567"/>
    </source>
</evidence>
<dbReference type="PROSITE" id="PS00107">
    <property type="entry name" value="PROTEIN_KINASE_ATP"/>
    <property type="match status" value="1"/>
</dbReference>
<dbReference type="SMART" id="SM00220">
    <property type="entry name" value="S_TKc"/>
    <property type="match status" value="1"/>
</dbReference>
<keyword evidence="10" id="KW-1185">Reference proteome</keyword>
<keyword evidence="1 7" id="KW-0723">Serine/threonine-protein kinase</keyword>
<evidence type="ECO:0000256" key="6">
    <source>
        <dbReference type="PROSITE-ProRule" id="PRU10141"/>
    </source>
</evidence>
<dbReference type="GO" id="GO:0005524">
    <property type="term" value="F:ATP binding"/>
    <property type="evidence" value="ECO:0007669"/>
    <property type="project" value="UniProtKB-UniRule"/>
</dbReference>
<reference evidence="9" key="1">
    <citation type="submission" date="2020-06" db="EMBL/GenBank/DDBJ databases">
        <title>Draft genome of Bugula neritina, a colonial animal packing powerful symbionts and potential medicines.</title>
        <authorList>
            <person name="Rayko M."/>
        </authorList>
    </citation>
    <scope>NUCLEOTIDE SEQUENCE [LARGE SCALE GENOMIC DNA]</scope>
    <source>
        <strain evidence="9">Kwan_BN1</strain>
    </source>
</reference>
<protein>
    <submittedName>
        <fullName evidence="9">NUAK1</fullName>
    </submittedName>
</protein>
<dbReference type="PROSITE" id="PS50011">
    <property type="entry name" value="PROTEIN_KINASE_DOM"/>
    <property type="match status" value="1"/>
</dbReference>
<dbReference type="EMBL" id="VXIV02003138">
    <property type="protein sequence ID" value="KAF6021080.1"/>
    <property type="molecule type" value="Genomic_DNA"/>
</dbReference>
<gene>
    <name evidence="9" type="ORF">EB796_020619</name>
</gene>
<keyword evidence="5 6" id="KW-0067">ATP-binding</keyword>
<accession>A0A7J7J4G8</accession>
<evidence type="ECO:0000259" key="8">
    <source>
        <dbReference type="PROSITE" id="PS50011"/>
    </source>
</evidence>
<organism evidence="9 10">
    <name type="scientific">Bugula neritina</name>
    <name type="common">Brown bryozoan</name>
    <name type="synonym">Sertularia neritina</name>
    <dbReference type="NCBI Taxonomy" id="10212"/>
    <lineage>
        <taxon>Eukaryota</taxon>
        <taxon>Metazoa</taxon>
        <taxon>Spiralia</taxon>
        <taxon>Lophotrochozoa</taxon>
        <taxon>Bryozoa</taxon>
        <taxon>Gymnolaemata</taxon>
        <taxon>Cheilostomatida</taxon>
        <taxon>Flustrina</taxon>
        <taxon>Buguloidea</taxon>
        <taxon>Bugulidae</taxon>
        <taxon>Bugula</taxon>
    </lineage>
</organism>
<comment type="similarity">
    <text evidence="7">Belongs to the protein kinase superfamily.</text>
</comment>
<sequence length="439" mass="49447">MYESHPVKMAELLQPSKHRYNLKSRFEVVRSLGSGTYGRVKLAIDKKTGQKVAIKSISKKKVANDTDLVRIRREIEIMATLSHQHIIQIYEVFENKEKIILVMEYADGGEMYDHISTRGKLTENEARKLFRQIVSAIHHLHENGIVHRDLKLENILLDKNGNVKLADFGLSNTWHHNCFLHTFCGSPLYASPEIVNGRPYYGPEVDCWSLGVLLYTLVYGSMPFDGSDFQKLKKQITTGSYHEPIHQSEAAGLIRSMLTVNPAKRANITDVAAHWWTNKGEDSLDGKLSRRTSDYFEDDNVFCEISQKKAEPERIVTPVFDSSKKPKKSILKKKNISSGDSGCALYDNKDAELSVSSVESTPDDSTSARLRAESEISLANDSQTPTKQRSISLLTTTVRRARVRKDSVSSSSSTELLDFVYDSTSDCLLEPSLETPDKL</sequence>
<dbReference type="GO" id="GO:0050321">
    <property type="term" value="F:tau-protein kinase activity"/>
    <property type="evidence" value="ECO:0007669"/>
    <property type="project" value="TreeGrafter"/>
</dbReference>
<dbReference type="Proteomes" id="UP000593567">
    <property type="component" value="Unassembled WGS sequence"/>
</dbReference>
<dbReference type="GO" id="GO:0035556">
    <property type="term" value="P:intracellular signal transduction"/>
    <property type="evidence" value="ECO:0007669"/>
    <property type="project" value="TreeGrafter"/>
</dbReference>
<evidence type="ECO:0000256" key="3">
    <source>
        <dbReference type="ARBA" id="ARBA00022741"/>
    </source>
</evidence>
<dbReference type="GO" id="GO:0000226">
    <property type="term" value="P:microtubule cytoskeleton organization"/>
    <property type="evidence" value="ECO:0007669"/>
    <property type="project" value="TreeGrafter"/>
</dbReference>
<dbReference type="FunFam" id="3.30.200.20:FF:000042">
    <property type="entry name" value="Aurora kinase A"/>
    <property type="match status" value="1"/>
</dbReference>
<feature type="domain" description="Protein kinase" evidence="8">
    <location>
        <begin position="26"/>
        <end position="277"/>
    </location>
</feature>
<comment type="caution">
    <text evidence="9">The sequence shown here is derived from an EMBL/GenBank/DDBJ whole genome shotgun (WGS) entry which is preliminary data.</text>
</comment>
<evidence type="ECO:0000256" key="5">
    <source>
        <dbReference type="ARBA" id="ARBA00022840"/>
    </source>
</evidence>
<dbReference type="InterPro" id="IPR017441">
    <property type="entry name" value="Protein_kinase_ATP_BS"/>
</dbReference>
<proteinExistence type="inferred from homology"/>
<evidence type="ECO:0000256" key="4">
    <source>
        <dbReference type="ARBA" id="ARBA00022777"/>
    </source>
</evidence>
<dbReference type="Gene3D" id="1.10.510.10">
    <property type="entry name" value="Transferase(Phosphotransferase) domain 1"/>
    <property type="match status" value="1"/>
</dbReference>
<keyword evidence="4" id="KW-0418">Kinase</keyword>
<evidence type="ECO:0000256" key="2">
    <source>
        <dbReference type="ARBA" id="ARBA00022679"/>
    </source>
</evidence>
<dbReference type="InterPro" id="IPR008271">
    <property type="entry name" value="Ser/Thr_kinase_AS"/>
</dbReference>
<dbReference type="PANTHER" id="PTHR24346">
    <property type="entry name" value="MAP/MICROTUBULE AFFINITY-REGULATING KINASE"/>
    <property type="match status" value="1"/>
</dbReference>
<dbReference type="AlphaFoldDB" id="A0A7J7J4G8"/>
<keyword evidence="3 6" id="KW-0547">Nucleotide-binding</keyword>
<feature type="binding site" evidence="6">
    <location>
        <position position="55"/>
    </location>
    <ligand>
        <name>ATP</name>
        <dbReference type="ChEBI" id="CHEBI:30616"/>
    </ligand>
</feature>
<dbReference type="PROSITE" id="PS00108">
    <property type="entry name" value="PROTEIN_KINASE_ST"/>
    <property type="match status" value="1"/>
</dbReference>
<dbReference type="InterPro" id="IPR011009">
    <property type="entry name" value="Kinase-like_dom_sf"/>
</dbReference>
<dbReference type="SUPFAM" id="SSF56112">
    <property type="entry name" value="Protein kinase-like (PK-like)"/>
    <property type="match status" value="1"/>
</dbReference>
<dbReference type="FunFam" id="1.10.510.10:FF:000571">
    <property type="entry name" value="Maternal embryonic leucine zipper kinase"/>
    <property type="match status" value="1"/>
</dbReference>
<evidence type="ECO:0000313" key="9">
    <source>
        <dbReference type="EMBL" id="KAF6021080.1"/>
    </source>
</evidence>
<evidence type="ECO:0000256" key="1">
    <source>
        <dbReference type="ARBA" id="ARBA00022527"/>
    </source>
</evidence>
<dbReference type="InterPro" id="IPR000719">
    <property type="entry name" value="Prot_kinase_dom"/>
</dbReference>
<name>A0A7J7J4G8_BUGNE</name>
<evidence type="ECO:0000256" key="7">
    <source>
        <dbReference type="RuleBase" id="RU000304"/>
    </source>
</evidence>
<dbReference type="Pfam" id="PF00069">
    <property type="entry name" value="Pkinase"/>
    <property type="match status" value="1"/>
</dbReference>